<keyword evidence="1" id="KW-0732">Signal</keyword>
<gene>
    <name evidence="2" type="ORF">O3303_03445</name>
</gene>
<name>A0ABY7LQC5_9BACT</name>
<dbReference type="SUPFAM" id="SSF49464">
    <property type="entry name" value="Carboxypeptidase regulatory domain-like"/>
    <property type="match status" value="1"/>
</dbReference>
<dbReference type="EMBL" id="CP114767">
    <property type="protein sequence ID" value="WBA42620.1"/>
    <property type="molecule type" value="Genomic_DNA"/>
</dbReference>
<organism evidence="2 3">
    <name type="scientific">Hymenobacter canadensis</name>
    <dbReference type="NCBI Taxonomy" id="2999067"/>
    <lineage>
        <taxon>Bacteria</taxon>
        <taxon>Pseudomonadati</taxon>
        <taxon>Bacteroidota</taxon>
        <taxon>Cytophagia</taxon>
        <taxon>Cytophagales</taxon>
        <taxon>Hymenobacteraceae</taxon>
        <taxon>Hymenobacter</taxon>
    </lineage>
</organism>
<proteinExistence type="predicted"/>
<accession>A0ABY7LQC5</accession>
<dbReference type="Pfam" id="PF13620">
    <property type="entry name" value="CarboxypepD_reg"/>
    <property type="match status" value="1"/>
</dbReference>
<protein>
    <submittedName>
        <fullName evidence="2">Carboxypeptidase-like regulatory domain-containing protein</fullName>
    </submittedName>
</protein>
<keyword evidence="3" id="KW-1185">Reference proteome</keyword>
<sequence length="136" mass="14528">MLFKSVFVGVLAVAGLASWVPAASSVVQARTEPQQTAPHQLVGTVANRSGEPLAGATVMLAANRNSSVITNSAGRFLLPSPQPTPELRVSFAGYYDTTVVMPPAGQPLVVELRAVARYKKQLKKQLKSADKAWRKN</sequence>
<reference evidence="2 3" key="1">
    <citation type="submission" date="2022-12" db="EMBL/GenBank/DDBJ databases">
        <title>Hymenobacter canadensis sp. nov. isolated from lake water of the Cambridge Bay, Canada.</title>
        <authorList>
            <person name="Kim W.H."/>
            <person name="Lee Y.M."/>
        </authorList>
    </citation>
    <scope>NUCLEOTIDE SEQUENCE [LARGE SCALE GENOMIC DNA]</scope>
    <source>
        <strain evidence="2 3">PAMC 29467</strain>
    </source>
</reference>
<dbReference type="Proteomes" id="UP001211005">
    <property type="component" value="Chromosome"/>
</dbReference>
<evidence type="ECO:0000313" key="3">
    <source>
        <dbReference type="Proteomes" id="UP001211005"/>
    </source>
</evidence>
<evidence type="ECO:0000313" key="2">
    <source>
        <dbReference type="EMBL" id="WBA42620.1"/>
    </source>
</evidence>
<dbReference type="RefSeq" id="WP_269560672.1">
    <property type="nucleotide sequence ID" value="NZ_CP114767.1"/>
</dbReference>
<dbReference type="InterPro" id="IPR008969">
    <property type="entry name" value="CarboxyPept-like_regulatory"/>
</dbReference>
<feature type="chain" id="PRO_5045465788" evidence="1">
    <location>
        <begin position="23"/>
        <end position="136"/>
    </location>
</feature>
<dbReference type="Gene3D" id="2.60.40.1120">
    <property type="entry name" value="Carboxypeptidase-like, regulatory domain"/>
    <property type="match status" value="1"/>
</dbReference>
<feature type="signal peptide" evidence="1">
    <location>
        <begin position="1"/>
        <end position="22"/>
    </location>
</feature>
<evidence type="ECO:0000256" key="1">
    <source>
        <dbReference type="SAM" id="SignalP"/>
    </source>
</evidence>